<keyword evidence="2" id="KW-1185">Reference proteome</keyword>
<dbReference type="OrthoDB" id="7972392at2759"/>
<dbReference type="PANTHER" id="PTHR19143:SF458">
    <property type="entry name" value="FIBRINOGEN C-TERMINAL DOMAIN-CONTAINING PROTEIN-RELATED"/>
    <property type="match status" value="1"/>
</dbReference>
<name>A0A8B7ZKL9_ACAPL</name>
<dbReference type="RefSeq" id="XP_022106173.1">
    <property type="nucleotide sequence ID" value="XM_022250481.1"/>
</dbReference>
<dbReference type="NCBIfam" id="NF040941">
    <property type="entry name" value="GGGWT_bact"/>
    <property type="match status" value="1"/>
</dbReference>
<dbReference type="Proteomes" id="UP000694845">
    <property type="component" value="Unplaced"/>
</dbReference>
<dbReference type="SUPFAM" id="SSF57414">
    <property type="entry name" value="Hairpin loop containing domain-like"/>
    <property type="match status" value="1"/>
</dbReference>
<evidence type="ECO:0000313" key="2">
    <source>
        <dbReference type="Proteomes" id="UP000694845"/>
    </source>
</evidence>
<dbReference type="Gene3D" id="3.50.4.10">
    <property type="entry name" value="Hepatocyte Growth Factor"/>
    <property type="match status" value="1"/>
</dbReference>
<dbReference type="GO" id="GO:0005615">
    <property type="term" value="C:extracellular space"/>
    <property type="evidence" value="ECO:0007669"/>
    <property type="project" value="TreeGrafter"/>
</dbReference>
<dbReference type="InterPro" id="IPR003609">
    <property type="entry name" value="Pan_app"/>
</dbReference>
<reference evidence="3" key="1">
    <citation type="submission" date="2025-08" db="UniProtKB">
        <authorList>
            <consortium name="RefSeq"/>
        </authorList>
    </citation>
    <scope>IDENTIFICATION</scope>
</reference>
<dbReference type="Gene3D" id="3.90.215.10">
    <property type="entry name" value="Gamma Fibrinogen, chain A, domain 1"/>
    <property type="match status" value="1"/>
</dbReference>
<dbReference type="CDD" id="cd00087">
    <property type="entry name" value="FReD"/>
    <property type="match status" value="1"/>
</dbReference>
<dbReference type="InterPro" id="IPR050373">
    <property type="entry name" value="Fibrinogen_C-term_domain"/>
</dbReference>
<evidence type="ECO:0000313" key="3">
    <source>
        <dbReference type="RefSeq" id="XP_022106173.1"/>
    </source>
</evidence>
<dbReference type="PROSITE" id="PS51406">
    <property type="entry name" value="FIBRINOGEN_C_2"/>
    <property type="match status" value="1"/>
</dbReference>
<protein>
    <submittedName>
        <fullName evidence="3">Ficolin-3-like</fullName>
    </submittedName>
</protein>
<dbReference type="AlphaFoldDB" id="A0A8B7ZKL9"/>
<dbReference type="InterPro" id="IPR002181">
    <property type="entry name" value="Fibrinogen_a/b/g_C_dom"/>
</dbReference>
<proteinExistence type="predicted"/>
<dbReference type="OMA" id="ICARSCK"/>
<evidence type="ECO:0000259" key="1">
    <source>
        <dbReference type="PROSITE" id="PS51406"/>
    </source>
</evidence>
<feature type="domain" description="Fibrinogen C-terminal" evidence="1">
    <location>
        <begin position="125"/>
        <end position="352"/>
    </location>
</feature>
<dbReference type="KEGG" id="aplc:110987614"/>
<dbReference type="Pfam" id="PF00024">
    <property type="entry name" value="PAN_1"/>
    <property type="match status" value="1"/>
</dbReference>
<dbReference type="GeneID" id="110987614"/>
<dbReference type="SMART" id="SM00186">
    <property type="entry name" value="FBG"/>
    <property type="match status" value="1"/>
</dbReference>
<dbReference type="InterPro" id="IPR036056">
    <property type="entry name" value="Fibrinogen-like_C"/>
</dbReference>
<dbReference type="SUPFAM" id="SSF56496">
    <property type="entry name" value="Fibrinogen C-terminal domain-like"/>
    <property type="match status" value="1"/>
</dbReference>
<dbReference type="Pfam" id="PF00147">
    <property type="entry name" value="Fibrinogen_C"/>
    <property type="match status" value="1"/>
</dbReference>
<accession>A0A8B7ZKL9</accession>
<gene>
    <name evidence="3" type="primary">LOC110987614</name>
</gene>
<organism evidence="2 3">
    <name type="scientific">Acanthaster planci</name>
    <name type="common">Crown-of-thorns starfish</name>
    <dbReference type="NCBI Taxonomy" id="133434"/>
    <lineage>
        <taxon>Eukaryota</taxon>
        <taxon>Metazoa</taxon>
        <taxon>Echinodermata</taxon>
        <taxon>Eleutherozoa</taxon>
        <taxon>Asterozoa</taxon>
        <taxon>Asteroidea</taxon>
        <taxon>Valvatacea</taxon>
        <taxon>Valvatida</taxon>
        <taxon>Acanthasteridae</taxon>
        <taxon>Acanthaster</taxon>
    </lineage>
</organism>
<dbReference type="InterPro" id="IPR014716">
    <property type="entry name" value="Fibrinogen_a/b/g_C_1"/>
</dbReference>
<dbReference type="PANTHER" id="PTHR19143">
    <property type="entry name" value="FIBRINOGEN/TENASCIN/ANGIOPOEITIN"/>
    <property type="match status" value="1"/>
</dbReference>
<sequence>MAQKSLSLTKVFCCGVAIVFLSQIFDFRLVHLQLLREKKMFGASERVLKNHKIETKPALSRVVCGRDCMMKKNCKSFNFYENAKICDLNGATWDDHPGDFLRDTGSVYFDANDRTPLLASRRESCKGPPRAGSCKELLNAGCNTSAVYSICPRGSNDCKEVYCDMETDGGGWIVFQRRQDGSVSFDRYWNEYRNGFGNLSGEFWLGNEMLASLTSNDSQGAWELRIDLWDWDNKTARSIYKDFRISDELEKYTIYADRYDHRSTTMDNSLRFHNMRAFTTRDQDNDEFGAQCAQIYQGGWWFAGCGICNLNGPYMQYPDQPSEIYKGVHWYFWPYRIAYSLKKCTMKIRESYEVGSQRP</sequence>